<sequence>MAECVAARSASEAERLEAREKAAVISLMRSCAEAEAAQAEMQAAKAEAQAEMQAAKAKAQAEMQAAKAEAQAEMQAVKAKAQAEMQAAKAEAQRERNKAEAAHLEVEKAWAQAEDARTEAEVARIEAEAARAAVAPLQAAHDRALHELDELRAKLVEVEALRTALVAEMLQARREHEAAASSHEAALAAQLIELREKGEKEKEKRVQHLSELIARRMLKKDLSRGWTAWHFTWEERVIAQRRLQAAASRIKAPELSIAFGFWSSSAAEARRLRDHEALEAARREAMVLTAQQTKAVEVARREAAAEFERHLEQRLALAVQEARVQSRREALHEVQAELQAARESRDEALQLAEGKRDEGSAEAARGEARRQLEAAVEAARAEARREAWAEARAEARQEVWAEMRDAALEAARAEVLVESARAEEARAAVAARALEAARARAAEDAAQERVMELERATTEGLRASNPSASSPTRVPPASAHLYSDEEVRCAKHTALLRRAFESADADRSGGLSKREFYRSLEEVGLRFTASEQLAVWKAFVNGASGLVYARVEWRDYQRVGLALLEQQHAKKRSRRQMADPPDQQKLLRLFTHVAQQNEVRPPVEPTVHLAWAGGAWAGRK</sequence>
<proteinExistence type="predicted"/>
<dbReference type="PROSITE" id="PS50222">
    <property type="entry name" value="EF_HAND_2"/>
    <property type="match status" value="1"/>
</dbReference>
<feature type="region of interest" description="Disordered" evidence="2">
    <location>
        <begin position="457"/>
        <end position="477"/>
    </location>
</feature>
<reference evidence="5" key="1">
    <citation type="journal article" date="2015" name="PLoS Genet.">
        <title>Genome Sequence and Transcriptome Analyses of Chrysochromulina tobin: Metabolic Tools for Enhanced Algal Fitness in the Prominent Order Prymnesiales (Haptophyceae).</title>
        <authorList>
            <person name="Hovde B.T."/>
            <person name="Deodato C.R."/>
            <person name="Hunsperger H.M."/>
            <person name="Ryken S.A."/>
            <person name="Yost W."/>
            <person name="Jha R.K."/>
            <person name="Patterson J."/>
            <person name="Monnat R.J. Jr."/>
            <person name="Barlow S.B."/>
            <person name="Starkenburg S.R."/>
            <person name="Cattolico R.A."/>
        </authorList>
    </citation>
    <scope>NUCLEOTIDE SEQUENCE</scope>
    <source>
        <strain evidence="5">CCMP291</strain>
    </source>
</reference>
<dbReference type="SUPFAM" id="SSF47473">
    <property type="entry name" value="EF-hand"/>
    <property type="match status" value="1"/>
</dbReference>
<keyword evidence="1" id="KW-0175">Coiled coil</keyword>
<name>A0A0M0K8I1_9EUKA</name>
<feature type="region of interest" description="Disordered" evidence="2">
    <location>
        <begin position="345"/>
        <end position="366"/>
    </location>
</feature>
<organism evidence="4 5">
    <name type="scientific">Chrysochromulina tobinii</name>
    <dbReference type="NCBI Taxonomy" id="1460289"/>
    <lineage>
        <taxon>Eukaryota</taxon>
        <taxon>Haptista</taxon>
        <taxon>Haptophyta</taxon>
        <taxon>Prymnesiophyceae</taxon>
        <taxon>Prymnesiales</taxon>
        <taxon>Chrysochromulinaceae</taxon>
        <taxon>Chrysochromulina</taxon>
    </lineage>
</organism>
<accession>A0A0M0K8I1</accession>
<dbReference type="InterPro" id="IPR002048">
    <property type="entry name" value="EF_hand_dom"/>
</dbReference>
<evidence type="ECO:0000256" key="1">
    <source>
        <dbReference type="SAM" id="Coils"/>
    </source>
</evidence>
<dbReference type="Proteomes" id="UP000037460">
    <property type="component" value="Unassembled WGS sequence"/>
</dbReference>
<protein>
    <recommendedName>
        <fullName evidence="3">EF-hand domain-containing protein</fullName>
    </recommendedName>
</protein>
<comment type="caution">
    <text evidence="4">The sequence shown here is derived from an EMBL/GenBank/DDBJ whole genome shotgun (WGS) entry which is preliminary data.</text>
</comment>
<evidence type="ECO:0000256" key="2">
    <source>
        <dbReference type="SAM" id="MobiDB-lite"/>
    </source>
</evidence>
<keyword evidence="5" id="KW-1185">Reference proteome</keyword>
<dbReference type="GO" id="GO:0005509">
    <property type="term" value="F:calcium ion binding"/>
    <property type="evidence" value="ECO:0007669"/>
    <property type="project" value="InterPro"/>
</dbReference>
<dbReference type="InterPro" id="IPR011992">
    <property type="entry name" value="EF-hand-dom_pair"/>
</dbReference>
<evidence type="ECO:0000313" key="4">
    <source>
        <dbReference type="EMBL" id="KOO34907.1"/>
    </source>
</evidence>
<dbReference type="AlphaFoldDB" id="A0A0M0K8I1"/>
<dbReference type="Gene3D" id="1.10.238.10">
    <property type="entry name" value="EF-hand"/>
    <property type="match status" value="1"/>
</dbReference>
<feature type="domain" description="EF-hand" evidence="3">
    <location>
        <begin position="491"/>
        <end position="526"/>
    </location>
</feature>
<gene>
    <name evidence="4" type="ORF">Ctob_014384</name>
</gene>
<evidence type="ECO:0000259" key="3">
    <source>
        <dbReference type="PROSITE" id="PS50222"/>
    </source>
</evidence>
<dbReference type="EMBL" id="JWZX01001053">
    <property type="protein sequence ID" value="KOO34907.1"/>
    <property type="molecule type" value="Genomic_DNA"/>
</dbReference>
<feature type="coiled-coil region" evidence="1">
    <location>
        <begin position="27"/>
        <end position="168"/>
    </location>
</feature>
<evidence type="ECO:0000313" key="5">
    <source>
        <dbReference type="Proteomes" id="UP000037460"/>
    </source>
</evidence>